<dbReference type="SUPFAM" id="SSF53335">
    <property type="entry name" value="S-adenosyl-L-methionine-dependent methyltransferases"/>
    <property type="match status" value="1"/>
</dbReference>
<name>A0A263D5G8_9PSEU</name>
<proteinExistence type="predicted"/>
<dbReference type="GO" id="GO:0008168">
    <property type="term" value="F:methyltransferase activity"/>
    <property type="evidence" value="ECO:0007669"/>
    <property type="project" value="UniProtKB-KW"/>
</dbReference>
<evidence type="ECO:0000313" key="7">
    <source>
        <dbReference type="EMBL" id="OZM72635.1"/>
    </source>
</evidence>
<feature type="domain" description="Methyltransferase MycE N-terminal" evidence="6">
    <location>
        <begin position="7"/>
        <end position="118"/>
    </location>
</feature>
<dbReference type="RefSeq" id="WP_094863112.1">
    <property type="nucleotide sequence ID" value="NZ_NKYE01000007.1"/>
</dbReference>
<evidence type="ECO:0000256" key="4">
    <source>
        <dbReference type="ARBA" id="ARBA00022691"/>
    </source>
</evidence>
<dbReference type="EMBL" id="NKYE01000007">
    <property type="protein sequence ID" value="OZM72635.1"/>
    <property type="molecule type" value="Genomic_DNA"/>
</dbReference>
<dbReference type="Gene3D" id="3.40.50.150">
    <property type="entry name" value="Vaccinia Virus protein VP39"/>
    <property type="match status" value="1"/>
</dbReference>
<keyword evidence="2" id="KW-0489">Methyltransferase</keyword>
<keyword evidence="4" id="KW-0949">S-adenosyl-L-methionine</keyword>
<evidence type="ECO:0000256" key="5">
    <source>
        <dbReference type="ARBA" id="ARBA00023194"/>
    </source>
</evidence>
<evidence type="ECO:0000256" key="1">
    <source>
        <dbReference type="ARBA" id="ARBA00004792"/>
    </source>
</evidence>
<accession>A0A263D5G8</accession>
<evidence type="ECO:0000256" key="2">
    <source>
        <dbReference type="ARBA" id="ARBA00022603"/>
    </source>
</evidence>
<gene>
    <name evidence="7" type="ORF">CFN78_13435</name>
</gene>
<evidence type="ECO:0000259" key="6">
    <source>
        <dbReference type="Pfam" id="PF17843"/>
    </source>
</evidence>
<comment type="pathway">
    <text evidence="1">Antibiotic biosynthesis.</text>
</comment>
<reference evidence="7 8" key="1">
    <citation type="submission" date="2017-07" db="EMBL/GenBank/DDBJ databases">
        <title>Amycolatopsis antarcticus sp. nov., isolated from the surface of an Antarcticus brown macroalga.</title>
        <authorList>
            <person name="Wang J."/>
            <person name="Leiva S."/>
            <person name="Huang J."/>
            <person name="Huang Y."/>
        </authorList>
    </citation>
    <scope>NUCLEOTIDE SEQUENCE [LARGE SCALE GENOMIC DNA]</scope>
    <source>
        <strain evidence="7 8">AU-G6</strain>
    </source>
</reference>
<comment type="caution">
    <text evidence="7">The sequence shown here is derived from an EMBL/GenBank/DDBJ whole genome shotgun (WGS) entry which is preliminary data.</text>
</comment>
<dbReference type="InParanoid" id="A0A263D5G8"/>
<keyword evidence="8" id="KW-1185">Reference proteome</keyword>
<evidence type="ECO:0000313" key="8">
    <source>
        <dbReference type="Proteomes" id="UP000242444"/>
    </source>
</evidence>
<sequence>MSIDEEILRLLDATAAGLEPGADTLDELGPDRVARILLDEIVDRARLDTLGTFADTVVVEFRLACHTGAAIVFLSLGDGGCTVSTEPPRAADVVVGQQLGEVCLAVFGPAESVSASTRSVYWNHGNLLEPGAAAAPVFAVTQRLLGALDRRERPGLAELAVRFGSDKWGPHQFTRHYERHLEPWRDKRLTVLEVGIGGYDDPAGGGASLRMWRGYFPRARVYGVDMWDKSGVDGPRITTVRANQADVEAMSAVAAKYGPFDLVVDDGSHVSELTRGTFDVLFPHVRSGGLYVVEDVQTSYWPVFGGNGTDLDDPDTTIGFGKQLVDGLNHDELLLTHEREAAVTDHQIEGVHFYRNLMVLEKGTNLGQSPIADKLNEAIRAADGA</sequence>
<protein>
    <recommendedName>
        <fullName evidence="6">Methyltransferase MycE N-terminal domain-containing protein</fullName>
    </recommendedName>
</protein>
<dbReference type="InterPro" id="IPR040800">
    <property type="entry name" value="MycE_N"/>
</dbReference>
<organism evidence="7 8">
    <name type="scientific">Amycolatopsis antarctica</name>
    <dbReference type="NCBI Taxonomy" id="1854586"/>
    <lineage>
        <taxon>Bacteria</taxon>
        <taxon>Bacillati</taxon>
        <taxon>Actinomycetota</taxon>
        <taxon>Actinomycetes</taxon>
        <taxon>Pseudonocardiales</taxon>
        <taxon>Pseudonocardiaceae</taxon>
        <taxon>Amycolatopsis</taxon>
    </lineage>
</organism>
<dbReference type="OrthoDB" id="9816424at2"/>
<dbReference type="InterPro" id="IPR029063">
    <property type="entry name" value="SAM-dependent_MTases_sf"/>
</dbReference>
<keyword evidence="5" id="KW-0045">Antibiotic biosynthesis</keyword>
<keyword evidence="3" id="KW-0808">Transferase</keyword>
<dbReference type="GO" id="GO:0017000">
    <property type="term" value="P:antibiotic biosynthetic process"/>
    <property type="evidence" value="ECO:0007669"/>
    <property type="project" value="UniProtKB-KW"/>
</dbReference>
<dbReference type="Gene3D" id="3.30.1050.30">
    <property type="match status" value="1"/>
</dbReference>
<dbReference type="Pfam" id="PF17843">
    <property type="entry name" value="MycE_N"/>
    <property type="match status" value="1"/>
</dbReference>
<evidence type="ECO:0000256" key="3">
    <source>
        <dbReference type="ARBA" id="ARBA00022679"/>
    </source>
</evidence>
<dbReference type="GO" id="GO:0032259">
    <property type="term" value="P:methylation"/>
    <property type="evidence" value="ECO:0007669"/>
    <property type="project" value="UniProtKB-KW"/>
</dbReference>
<dbReference type="Proteomes" id="UP000242444">
    <property type="component" value="Unassembled WGS sequence"/>
</dbReference>
<dbReference type="AlphaFoldDB" id="A0A263D5G8"/>